<keyword evidence="12" id="KW-1185">Reference proteome</keyword>
<evidence type="ECO:0000313" key="13">
    <source>
        <dbReference type="WBParaSite" id="Csp11.Scaffold630.g22012.t1"/>
    </source>
</evidence>
<proteinExistence type="inferred from homology"/>
<keyword evidence="4" id="KW-0862">Zinc</keyword>
<keyword evidence="7" id="KW-0804">Transcription</keyword>
<accession>A0A1I7V3G9</accession>
<dbReference type="Proteomes" id="UP000095282">
    <property type="component" value="Unplaced"/>
</dbReference>
<dbReference type="PROSITE" id="PS51030">
    <property type="entry name" value="NUCLEAR_REC_DBD_2"/>
    <property type="match status" value="1"/>
</dbReference>
<feature type="domain" description="Nuclear receptor" evidence="10">
    <location>
        <begin position="2"/>
        <end position="65"/>
    </location>
</feature>
<evidence type="ECO:0000256" key="9">
    <source>
        <dbReference type="ARBA" id="ARBA00023242"/>
    </source>
</evidence>
<dbReference type="AlphaFoldDB" id="A0A1I7V3G9"/>
<evidence type="ECO:0000256" key="1">
    <source>
        <dbReference type="ARBA" id="ARBA00005993"/>
    </source>
</evidence>
<dbReference type="InterPro" id="IPR000536">
    <property type="entry name" value="Nucl_hrmn_rcpt_lig-bd"/>
</dbReference>
<evidence type="ECO:0000256" key="3">
    <source>
        <dbReference type="ARBA" id="ARBA00022771"/>
    </source>
</evidence>
<evidence type="ECO:0000256" key="2">
    <source>
        <dbReference type="ARBA" id="ARBA00022723"/>
    </source>
</evidence>
<dbReference type="InterPro" id="IPR035500">
    <property type="entry name" value="NHR-like_dom_sf"/>
</dbReference>
<dbReference type="GO" id="GO:0043565">
    <property type="term" value="F:sequence-specific DNA binding"/>
    <property type="evidence" value="ECO:0007669"/>
    <property type="project" value="InterPro"/>
</dbReference>
<sequence>MLPICQSCGKLNRVGFNYGIFVCNACKQLIRRVPNMKTAMNCKQNEDCLNNKCRRCSFSRLVLIGANFFRDLDKNGRLFQELSSMNQNRSTSFLTFQPKDLSFEDIVDRGMSDFSKRTKEKMSSHEWASLQMATTVDFMKKLQVVRYLTQSDFCNFAKRTYFKCAIFIMAVESKELKMERMVFPGNIDVFPEESISIQHNHPELFNRIRCQLISKLIELNLTEEEFLLLSVIIASDPNVEGFSDHGKELVSHYQSFISSTLMKYCMQMYGRNGPNRFGDLISLIQILTNTMEKLEYTSTLFDICGVNTNKLVKEFF</sequence>
<dbReference type="STRING" id="1561998.A0A1I7V3G9"/>
<dbReference type="InterPro" id="IPR013088">
    <property type="entry name" value="Znf_NHR/GATA"/>
</dbReference>
<dbReference type="eggNOG" id="ENOG502TJMB">
    <property type="taxonomic scope" value="Eukaryota"/>
</dbReference>
<dbReference type="PROSITE" id="PS51843">
    <property type="entry name" value="NR_LBD"/>
    <property type="match status" value="1"/>
</dbReference>
<dbReference type="PANTHER" id="PTHR45886:SF15">
    <property type="entry name" value="NR LBD DOMAIN-CONTAINING PROTEIN"/>
    <property type="match status" value="1"/>
</dbReference>
<evidence type="ECO:0000313" key="12">
    <source>
        <dbReference type="Proteomes" id="UP000095282"/>
    </source>
</evidence>
<comment type="similarity">
    <text evidence="1">Belongs to the nuclear hormone receptor family.</text>
</comment>
<organism evidence="12 13">
    <name type="scientific">Caenorhabditis tropicalis</name>
    <dbReference type="NCBI Taxonomy" id="1561998"/>
    <lineage>
        <taxon>Eukaryota</taxon>
        <taxon>Metazoa</taxon>
        <taxon>Ecdysozoa</taxon>
        <taxon>Nematoda</taxon>
        <taxon>Chromadorea</taxon>
        <taxon>Rhabditida</taxon>
        <taxon>Rhabditina</taxon>
        <taxon>Rhabditomorpha</taxon>
        <taxon>Rhabditoidea</taxon>
        <taxon>Rhabditidae</taxon>
        <taxon>Peloderinae</taxon>
        <taxon>Caenorhabditis</taxon>
    </lineage>
</organism>
<protein>
    <submittedName>
        <fullName evidence="13">Nuclear receptor domain-containing protein</fullName>
    </submittedName>
</protein>
<evidence type="ECO:0000256" key="7">
    <source>
        <dbReference type="ARBA" id="ARBA00023163"/>
    </source>
</evidence>
<dbReference type="Pfam" id="PF00104">
    <property type="entry name" value="Hormone_recep"/>
    <property type="match status" value="1"/>
</dbReference>
<dbReference type="GO" id="GO:0003700">
    <property type="term" value="F:DNA-binding transcription factor activity"/>
    <property type="evidence" value="ECO:0007669"/>
    <property type="project" value="InterPro"/>
</dbReference>
<keyword evidence="8" id="KW-0675">Receptor</keyword>
<dbReference type="PANTHER" id="PTHR45886">
    <property type="entry name" value="NUCLEAR HORMONE RECEPTOR FAMILY-RELATED-RELATED"/>
    <property type="match status" value="1"/>
</dbReference>
<dbReference type="WBParaSite" id="Csp11.Scaffold630.g22012.t1">
    <property type="protein sequence ID" value="Csp11.Scaffold630.g22012.t1"/>
    <property type="gene ID" value="Csp11.Scaffold630.g22012"/>
</dbReference>
<evidence type="ECO:0000259" key="10">
    <source>
        <dbReference type="PROSITE" id="PS51030"/>
    </source>
</evidence>
<keyword evidence="9" id="KW-0539">Nucleus</keyword>
<evidence type="ECO:0000256" key="6">
    <source>
        <dbReference type="ARBA" id="ARBA00023125"/>
    </source>
</evidence>
<dbReference type="SUPFAM" id="SSF57716">
    <property type="entry name" value="Glucocorticoid receptor-like (DNA-binding domain)"/>
    <property type="match status" value="1"/>
</dbReference>
<dbReference type="Pfam" id="PF00105">
    <property type="entry name" value="zf-C4"/>
    <property type="match status" value="1"/>
</dbReference>
<keyword evidence="2" id="KW-0479">Metal-binding</keyword>
<dbReference type="GO" id="GO:0008270">
    <property type="term" value="F:zinc ion binding"/>
    <property type="evidence" value="ECO:0007669"/>
    <property type="project" value="UniProtKB-KW"/>
</dbReference>
<keyword evidence="3" id="KW-0863">Zinc-finger</keyword>
<dbReference type="Gene3D" id="1.10.565.10">
    <property type="entry name" value="Retinoid X Receptor"/>
    <property type="match status" value="1"/>
</dbReference>
<evidence type="ECO:0000256" key="8">
    <source>
        <dbReference type="ARBA" id="ARBA00023170"/>
    </source>
</evidence>
<dbReference type="SMART" id="SM00430">
    <property type="entry name" value="HOLI"/>
    <property type="match status" value="1"/>
</dbReference>
<feature type="domain" description="NR LBD" evidence="11">
    <location>
        <begin position="80"/>
        <end position="316"/>
    </location>
</feature>
<evidence type="ECO:0000259" key="11">
    <source>
        <dbReference type="PROSITE" id="PS51843"/>
    </source>
</evidence>
<name>A0A1I7V3G9_9PELO</name>
<reference evidence="13" key="1">
    <citation type="submission" date="2016-11" db="UniProtKB">
        <authorList>
            <consortium name="WormBaseParasite"/>
        </authorList>
    </citation>
    <scope>IDENTIFICATION</scope>
</reference>
<evidence type="ECO:0000256" key="4">
    <source>
        <dbReference type="ARBA" id="ARBA00022833"/>
    </source>
</evidence>
<dbReference type="InterPro" id="IPR001628">
    <property type="entry name" value="Znf_hrmn_rcpt"/>
</dbReference>
<keyword evidence="6" id="KW-0238">DNA-binding</keyword>
<dbReference type="Gene3D" id="3.30.50.10">
    <property type="entry name" value="Erythroid Transcription Factor GATA-1, subunit A"/>
    <property type="match status" value="1"/>
</dbReference>
<evidence type="ECO:0000256" key="5">
    <source>
        <dbReference type="ARBA" id="ARBA00023015"/>
    </source>
</evidence>
<dbReference type="SUPFAM" id="SSF48508">
    <property type="entry name" value="Nuclear receptor ligand-binding domain"/>
    <property type="match status" value="1"/>
</dbReference>
<keyword evidence="5" id="KW-0805">Transcription regulation</keyword>